<dbReference type="PANTHER" id="PTHR10098:SF108">
    <property type="entry name" value="TETRATRICOPEPTIDE REPEAT PROTEIN 28"/>
    <property type="match status" value="1"/>
</dbReference>
<evidence type="ECO:0000313" key="3">
    <source>
        <dbReference type="EMBL" id="QPP11057.1"/>
    </source>
</evidence>
<keyword evidence="4" id="KW-1185">Reference proteome</keyword>
<accession>A0A7T1TDN7</accession>
<organism evidence="3 4">
    <name type="scientific">Streptomyces bathyalis</name>
    <dbReference type="NCBI Taxonomy" id="2710756"/>
    <lineage>
        <taxon>Bacteria</taxon>
        <taxon>Bacillati</taxon>
        <taxon>Actinomycetota</taxon>
        <taxon>Actinomycetes</taxon>
        <taxon>Kitasatosporales</taxon>
        <taxon>Streptomycetaceae</taxon>
        <taxon>Streptomyces</taxon>
    </lineage>
</organism>
<dbReference type="PRINTS" id="PR00364">
    <property type="entry name" value="DISEASERSIST"/>
</dbReference>
<dbReference type="AlphaFoldDB" id="A0A7T1TDN7"/>
<dbReference type="InterPro" id="IPR019734">
    <property type="entry name" value="TPR_rpt"/>
</dbReference>
<dbReference type="PROSITE" id="PS50005">
    <property type="entry name" value="TPR"/>
    <property type="match status" value="2"/>
</dbReference>
<reference evidence="4" key="1">
    <citation type="submission" date="2020-02" db="EMBL/GenBank/DDBJ databases">
        <title>Streptomyces sp. ASO4wet.</title>
        <authorList>
            <person name="Risdian C."/>
            <person name="Landwehr W."/>
            <person name="Schupp P."/>
            <person name="Wink J."/>
        </authorList>
    </citation>
    <scope>NUCLEOTIDE SEQUENCE [LARGE SCALE GENOMIC DNA]</scope>
    <source>
        <strain evidence="4">ASO4wet</strain>
    </source>
</reference>
<dbReference type="Pfam" id="PF13176">
    <property type="entry name" value="TPR_7"/>
    <property type="match status" value="2"/>
</dbReference>
<evidence type="ECO:0000313" key="4">
    <source>
        <dbReference type="Proteomes" id="UP000595046"/>
    </source>
</evidence>
<feature type="repeat" description="TPR" evidence="1">
    <location>
        <begin position="502"/>
        <end position="535"/>
    </location>
</feature>
<dbReference type="PANTHER" id="PTHR10098">
    <property type="entry name" value="RAPSYN-RELATED"/>
    <property type="match status" value="1"/>
</dbReference>
<name>A0A7T1TDN7_9ACTN</name>
<evidence type="ECO:0000256" key="2">
    <source>
        <dbReference type="SAM" id="MobiDB-lite"/>
    </source>
</evidence>
<dbReference type="Proteomes" id="UP000595046">
    <property type="component" value="Chromosome"/>
</dbReference>
<dbReference type="EMBL" id="CP048882">
    <property type="protein sequence ID" value="QPP11057.1"/>
    <property type="molecule type" value="Genomic_DNA"/>
</dbReference>
<feature type="repeat" description="TPR" evidence="1">
    <location>
        <begin position="439"/>
        <end position="472"/>
    </location>
</feature>
<dbReference type="InterPro" id="IPR011990">
    <property type="entry name" value="TPR-like_helical_dom_sf"/>
</dbReference>
<dbReference type="SUPFAM" id="SSF48452">
    <property type="entry name" value="TPR-like"/>
    <property type="match status" value="2"/>
</dbReference>
<sequence length="662" mass="71057">MRADMEKAGLHTLSGRPSPHSRVLLVAGRPGSGRTALAEAFARQAADTFGDGILRARLTEPGGTPVPTERTARDLLAALGPDPVPAGADEDELTGTLRTELGRRKVLLLLDDVTLPEQVLDLLPDTRDCLVVAVAAGPLTGVPDVRPCTVGGLDRDAAVSLLASRAGAPHRTTVDPRSAELVAAACGYLPAALVLAGGWLAARPKLSVADAAKQLGELPQADPLERAFRLVADSLPRTPARVLRMLALAPEGLVDAHTASSLSGCPVAAARQILEEFLRLGLLRTSALAPGCYAVPRCLDPLLRAELAEHEGPDETVFARARMLERTVRQLRACHAVTEPEGSEARKRLAFLPRTVRFATRREAREWLEARRPAILAAARLAVAEGGGRLDGLARRLISALARAFDAHRSPEEAAPELYRLHELVLDVAERAALQRERAAALLNLGDLDARTGRHSRALQRYRAALEAARDGDGNEGGGRERTGRESGSGRDARTQDHPAAARALESIGSTYEDMGDLERAADWYGRALVHHQTREALAAAARIHGRLGAVHTAAGRFGEAVREWRAAAANFRRLGDAGAHARALAELARVHERAGRPQETVRVCRQALQVAQEADDVRLRAALLLRLADACDRTGDVRTGRKHRRAADELLDSHNLTVHVE</sequence>
<dbReference type="KEGG" id="sbat:G4Z16_27695"/>
<feature type="region of interest" description="Disordered" evidence="2">
    <location>
        <begin position="468"/>
        <end position="500"/>
    </location>
</feature>
<dbReference type="SUPFAM" id="SSF52540">
    <property type="entry name" value="P-loop containing nucleoside triphosphate hydrolases"/>
    <property type="match status" value="1"/>
</dbReference>
<keyword evidence="1" id="KW-0802">TPR repeat</keyword>
<protein>
    <submittedName>
        <fullName evidence="3">Tetratricopeptide repeat protein</fullName>
    </submittedName>
</protein>
<dbReference type="InterPro" id="IPR027417">
    <property type="entry name" value="P-loop_NTPase"/>
</dbReference>
<feature type="compositionally biased region" description="Basic and acidic residues" evidence="2">
    <location>
        <begin position="468"/>
        <end position="497"/>
    </location>
</feature>
<evidence type="ECO:0000256" key="1">
    <source>
        <dbReference type="PROSITE-ProRule" id="PRU00339"/>
    </source>
</evidence>
<dbReference type="Gene3D" id="1.25.40.10">
    <property type="entry name" value="Tetratricopeptide repeat domain"/>
    <property type="match status" value="2"/>
</dbReference>
<dbReference type="SMART" id="SM00028">
    <property type="entry name" value="TPR"/>
    <property type="match status" value="4"/>
</dbReference>
<gene>
    <name evidence="3" type="ORF">G4Z16_27695</name>
</gene>
<dbReference type="Gene3D" id="3.40.50.300">
    <property type="entry name" value="P-loop containing nucleotide triphosphate hydrolases"/>
    <property type="match status" value="1"/>
</dbReference>
<proteinExistence type="predicted"/>